<dbReference type="OrthoDB" id="272357at2759"/>
<dbReference type="GO" id="GO:0000463">
    <property type="term" value="P:maturation of LSU-rRNA from tricistronic rRNA transcript (SSU-rRNA, 5.8S rRNA, LSU-rRNA)"/>
    <property type="evidence" value="ECO:0007669"/>
    <property type="project" value="TreeGrafter"/>
</dbReference>
<evidence type="ECO:0000256" key="6">
    <source>
        <dbReference type="ARBA" id="ARBA00049654"/>
    </source>
</evidence>
<dbReference type="InParanoid" id="C1E4G1"/>
<feature type="region of interest" description="Disordered" evidence="8">
    <location>
        <begin position="1"/>
        <end position="26"/>
    </location>
</feature>
<dbReference type="Pfam" id="PF04438">
    <property type="entry name" value="zf-HIT"/>
    <property type="match status" value="1"/>
</dbReference>
<comment type="similarity">
    <text evidence="6">Belongs to the BCD1 family.</text>
</comment>
<dbReference type="InterPro" id="IPR057721">
    <property type="entry name" value="BCD1_alpha/beta"/>
</dbReference>
<dbReference type="AlphaFoldDB" id="C1E4G1"/>
<reference evidence="10 11" key="1">
    <citation type="journal article" date="2009" name="Science">
        <title>Green evolution and dynamic adaptations revealed by genomes of the marine picoeukaryotes Micromonas.</title>
        <authorList>
            <person name="Worden A.Z."/>
            <person name="Lee J.H."/>
            <person name="Mock T."/>
            <person name="Rouze P."/>
            <person name="Simmons M.P."/>
            <person name="Aerts A.L."/>
            <person name="Allen A.E."/>
            <person name="Cuvelier M.L."/>
            <person name="Derelle E."/>
            <person name="Everett M.V."/>
            <person name="Foulon E."/>
            <person name="Grimwood J."/>
            <person name="Gundlach H."/>
            <person name="Henrissat B."/>
            <person name="Napoli C."/>
            <person name="McDonald S.M."/>
            <person name="Parker M.S."/>
            <person name="Rombauts S."/>
            <person name="Salamov A."/>
            <person name="Von Dassow P."/>
            <person name="Badger J.H."/>
            <person name="Coutinho P.M."/>
            <person name="Demir E."/>
            <person name="Dubchak I."/>
            <person name="Gentemann C."/>
            <person name="Eikrem W."/>
            <person name="Gready J.E."/>
            <person name="John U."/>
            <person name="Lanier W."/>
            <person name="Lindquist E.A."/>
            <person name="Lucas S."/>
            <person name="Mayer K.F."/>
            <person name="Moreau H."/>
            <person name="Not F."/>
            <person name="Otillar R."/>
            <person name="Panaud O."/>
            <person name="Pangilinan J."/>
            <person name="Paulsen I."/>
            <person name="Piegu B."/>
            <person name="Poliakov A."/>
            <person name="Robbens S."/>
            <person name="Schmutz J."/>
            <person name="Toulza E."/>
            <person name="Wyss T."/>
            <person name="Zelensky A."/>
            <person name="Zhou K."/>
            <person name="Armbrust E.V."/>
            <person name="Bhattacharya D."/>
            <person name="Goodenough U.W."/>
            <person name="Van de Peer Y."/>
            <person name="Grigoriev I.V."/>
        </authorList>
    </citation>
    <scope>NUCLEOTIDE SEQUENCE [LARGE SCALE GENOMIC DNA]</scope>
    <source>
        <strain evidence="11">RCC299 / NOUM17</strain>
    </source>
</reference>
<evidence type="ECO:0000256" key="8">
    <source>
        <dbReference type="SAM" id="MobiDB-lite"/>
    </source>
</evidence>
<dbReference type="InterPro" id="IPR051639">
    <property type="entry name" value="BCD1"/>
</dbReference>
<feature type="domain" description="HIT-type" evidence="9">
    <location>
        <begin position="28"/>
        <end position="64"/>
    </location>
</feature>
<dbReference type="GO" id="GO:0000492">
    <property type="term" value="P:box C/D snoRNP assembly"/>
    <property type="evidence" value="ECO:0007669"/>
    <property type="project" value="TreeGrafter"/>
</dbReference>
<gene>
    <name evidence="10" type="ORF">MICPUN_100159</name>
</gene>
<dbReference type="OMA" id="YWRVEWL"/>
<dbReference type="SUPFAM" id="SSF144232">
    <property type="entry name" value="HIT/MYND zinc finger-like"/>
    <property type="match status" value="1"/>
</dbReference>
<dbReference type="PROSITE" id="PS51083">
    <property type="entry name" value="ZF_HIT"/>
    <property type="match status" value="1"/>
</dbReference>
<evidence type="ECO:0000313" key="11">
    <source>
        <dbReference type="Proteomes" id="UP000002009"/>
    </source>
</evidence>
<dbReference type="CDD" id="cd23023">
    <property type="entry name" value="zf-HIT_BCD1"/>
    <property type="match status" value="1"/>
</dbReference>
<dbReference type="GeneID" id="8242744"/>
<dbReference type="GO" id="GO:0048254">
    <property type="term" value="P:snoRNA localization"/>
    <property type="evidence" value="ECO:0007669"/>
    <property type="project" value="TreeGrafter"/>
</dbReference>
<evidence type="ECO:0000256" key="7">
    <source>
        <dbReference type="PROSITE-ProRule" id="PRU00453"/>
    </source>
</evidence>
<dbReference type="KEGG" id="mis:MICPUN_100159"/>
<dbReference type="EMBL" id="CP001325">
    <property type="protein sequence ID" value="ACO63111.1"/>
    <property type="molecule type" value="Genomic_DNA"/>
</dbReference>
<evidence type="ECO:0000256" key="2">
    <source>
        <dbReference type="ARBA" id="ARBA00022723"/>
    </source>
</evidence>
<proteinExistence type="inferred from homology"/>
<dbReference type="InterPro" id="IPR007529">
    <property type="entry name" value="Znf_HIT"/>
</dbReference>
<keyword evidence="2" id="KW-0479">Metal-binding</keyword>
<evidence type="ECO:0000256" key="1">
    <source>
        <dbReference type="ARBA" id="ARBA00022553"/>
    </source>
</evidence>
<evidence type="ECO:0000256" key="5">
    <source>
        <dbReference type="ARBA" id="ARBA00049598"/>
    </source>
</evidence>
<sequence length="307" mass="34016">MGAEDGSAPAEAGEDPPPPPRPGRMGACEVCDEAPPAKYRCPACAVATCSLACSKLHKTRGGGCSGKRDRAAFKDIREFTDADVINDYRFLEEALLEKDRVKRWRPEYTPGTEAAQRSERPPASAKIVATLTREARARGVELFCMPDGMARRVANTTFFDRRRNVMRWRVEWTFHAAGEGTNDDGGDEKCGMLIEPAATAEDAELDESTTLLDALRVHLAPGPGRASRLHRLRRFVDAMKGEDPEGLTTLAVHMEKEGCPANDRRHYRLDAGKTLRECLEGKRVVEFPRLHVTVLPEDEGKFREPDA</sequence>
<name>C1E4G1_MICCC</name>
<dbReference type="eggNOG" id="KOG2858">
    <property type="taxonomic scope" value="Eukaryota"/>
</dbReference>
<keyword evidence="4" id="KW-0862">Zinc</keyword>
<keyword evidence="11" id="KW-1185">Reference proteome</keyword>
<dbReference type="STRING" id="296587.C1E4G1"/>
<dbReference type="PANTHER" id="PTHR13483">
    <property type="entry name" value="BOX C_D SNORNA PROTEIN 1-RELATED"/>
    <property type="match status" value="1"/>
</dbReference>
<protein>
    <recommendedName>
        <fullName evidence="9">HIT-type domain-containing protein</fullName>
    </recommendedName>
</protein>
<evidence type="ECO:0000256" key="3">
    <source>
        <dbReference type="ARBA" id="ARBA00022771"/>
    </source>
</evidence>
<evidence type="ECO:0000256" key="4">
    <source>
        <dbReference type="ARBA" id="ARBA00022833"/>
    </source>
</evidence>
<dbReference type="Pfam" id="PF25790">
    <property type="entry name" value="BCD1"/>
    <property type="match status" value="1"/>
</dbReference>
<dbReference type="GO" id="GO:0070761">
    <property type="term" value="C:pre-snoRNP complex"/>
    <property type="evidence" value="ECO:0007669"/>
    <property type="project" value="TreeGrafter"/>
</dbReference>
<dbReference type="PANTHER" id="PTHR13483:SF3">
    <property type="entry name" value="BOX C_D SNORNA PROTEIN 1"/>
    <property type="match status" value="1"/>
</dbReference>
<accession>C1E4G1</accession>
<dbReference type="GO" id="GO:0005634">
    <property type="term" value="C:nucleus"/>
    <property type="evidence" value="ECO:0007669"/>
    <property type="project" value="TreeGrafter"/>
</dbReference>
<organism evidence="10 11">
    <name type="scientific">Micromonas commoda (strain RCC299 / NOUM17 / CCMP2709)</name>
    <name type="common">Picoplanktonic green alga</name>
    <dbReference type="NCBI Taxonomy" id="296587"/>
    <lineage>
        <taxon>Eukaryota</taxon>
        <taxon>Viridiplantae</taxon>
        <taxon>Chlorophyta</taxon>
        <taxon>Mamiellophyceae</taxon>
        <taxon>Mamiellales</taxon>
        <taxon>Mamiellaceae</taxon>
        <taxon>Micromonas</taxon>
    </lineage>
</organism>
<dbReference type="Gene3D" id="3.30.60.190">
    <property type="match status" value="1"/>
</dbReference>
<evidence type="ECO:0000313" key="10">
    <source>
        <dbReference type="EMBL" id="ACO63111.1"/>
    </source>
</evidence>
<dbReference type="RefSeq" id="XP_002501853.1">
    <property type="nucleotide sequence ID" value="XM_002501807.1"/>
</dbReference>
<evidence type="ECO:0000259" key="9">
    <source>
        <dbReference type="PROSITE" id="PS51083"/>
    </source>
</evidence>
<keyword evidence="1" id="KW-0597">Phosphoprotein</keyword>
<keyword evidence="3 7" id="KW-0863">Zinc-finger</keyword>
<comment type="function">
    <text evidence="5">Required for box C/D snoRNAs accumulation involved in snoRNA processing, snoRNA transport to the nucleolus and ribosome biogenesis.</text>
</comment>
<dbReference type="Proteomes" id="UP000002009">
    <property type="component" value="Chromosome 4"/>
</dbReference>
<dbReference type="GO" id="GO:0008270">
    <property type="term" value="F:zinc ion binding"/>
    <property type="evidence" value="ECO:0007669"/>
    <property type="project" value="UniProtKB-UniRule"/>
</dbReference>